<dbReference type="SMART" id="SM00344">
    <property type="entry name" value="HTH_ASNC"/>
    <property type="match status" value="1"/>
</dbReference>
<dbReference type="InterPro" id="IPR019888">
    <property type="entry name" value="Tscrpt_reg_AsnC-like"/>
</dbReference>
<dbReference type="SUPFAM" id="SSF54909">
    <property type="entry name" value="Dimeric alpha+beta barrel"/>
    <property type="match status" value="1"/>
</dbReference>
<accession>A0A545UGY5</accession>
<dbReference type="SUPFAM" id="SSF46785">
    <property type="entry name" value="Winged helix' DNA-binding domain"/>
    <property type="match status" value="1"/>
</dbReference>
<evidence type="ECO:0000256" key="3">
    <source>
        <dbReference type="ARBA" id="ARBA00023163"/>
    </source>
</evidence>
<dbReference type="InterPro" id="IPR036388">
    <property type="entry name" value="WH-like_DNA-bd_sf"/>
</dbReference>
<evidence type="ECO:0000259" key="4">
    <source>
        <dbReference type="PROSITE" id="PS50956"/>
    </source>
</evidence>
<dbReference type="GO" id="GO:0043200">
    <property type="term" value="P:response to amino acid"/>
    <property type="evidence" value="ECO:0007669"/>
    <property type="project" value="TreeGrafter"/>
</dbReference>
<proteinExistence type="predicted"/>
<dbReference type="AlphaFoldDB" id="A0A545UGY5"/>
<protein>
    <submittedName>
        <fullName evidence="5">Lrp/AsnC family transcriptional regulator</fullName>
    </submittedName>
</protein>
<dbReference type="InterPro" id="IPR019887">
    <property type="entry name" value="Tscrpt_reg_AsnC/Lrp_C"/>
</dbReference>
<dbReference type="GO" id="GO:0006355">
    <property type="term" value="P:regulation of DNA-templated transcription"/>
    <property type="evidence" value="ECO:0007669"/>
    <property type="project" value="UniProtKB-ARBA"/>
</dbReference>
<dbReference type="PANTHER" id="PTHR30154">
    <property type="entry name" value="LEUCINE-RESPONSIVE REGULATORY PROTEIN"/>
    <property type="match status" value="1"/>
</dbReference>
<dbReference type="PROSITE" id="PS50956">
    <property type="entry name" value="HTH_ASNC_2"/>
    <property type="match status" value="1"/>
</dbReference>
<comment type="caution">
    <text evidence="5">The sequence shown here is derived from an EMBL/GenBank/DDBJ whole genome shotgun (WGS) entry which is preliminary data.</text>
</comment>
<evidence type="ECO:0000256" key="1">
    <source>
        <dbReference type="ARBA" id="ARBA00023015"/>
    </source>
</evidence>
<reference evidence="5 6" key="1">
    <citation type="submission" date="2019-07" db="EMBL/GenBank/DDBJ databases">
        <title>Draft genome for Aliikangiella sp. M105.</title>
        <authorList>
            <person name="Wang G."/>
        </authorList>
    </citation>
    <scope>NUCLEOTIDE SEQUENCE [LARGE SCALE GENOMIC DNA]</scope>
    <source>
        <strain evidence="5 6">M105</strain>
    </source>
</reference>
<dbReference type="GO" id="GO:0005829">
    <property type="term" value="C:cytosol"/>
    <property type="evidence" value="ECO:0007669"/>
    <property type="project" value="TreeGrafter"/>
</dbReference>
<name>A0A545UGY5_9GAMM</name>
<keyword evidence="3" id="KW-0804">Transcription</keyword>
<evidence type="ECO:0000313" key="5">
    <source>
        <dbReference type="EMBL" id="TQV88673.1"/>
    </source>
</evidence>
<evidence type="ECO:0000313" key="6">
    <source>
        <dbReference type="Proteomes" id="UP000315439"/>
    </source>
</evidence>
<dbReference type="InterPro" id="IPR036390">
    <property type="entry name" value="WH_DNA-bd_sf"/>
</dbReference>
<organism evidence="5 6">
    <name type="scientific">Aliikangiella coralliicola</name>
    <dbReference type="NCBI Taxonomy" id="2592383"/>
    <lineage>
        <taxon>Bacteria</taxon>
        <taxon>Pseudomonadati</taxon>
        <taxon>Pseudomonadota</taxon>
        <taxon>Gammaproteobacteria</taxon>
        <taxon>Oceanospirillales</taxon>
        <taxon>Pleioneaceae</taxon>
        <taxon>Aliikangiella</taxon>
    </lineage>
</organism>
<dbReference type="GO" id="GO:0043565">
    <property type="term" value="F:sequence-specific DNA binding"/>
    <property type="evidence" value="ECO:0007669"/>
    <property type="project" value="InterPro"/>
</dbReference>
<dbReference type="EMBL" id="VIKS01000004">
    <property type="protein sequence ID" value="TQV88673.1"/>
    <property type="molecule type" value="Genomic_DNA"/>
</dbReference>
<keyword evidence="6" id="KW-1185">Reference proteome</keyword>
<dbReference type="PRINTS" id="PR00033">
    <property type="entry name" value="HTHASNC"/>
</dbReference>
<evidence type="ECO:0000256" key="2">
    <source>
        <dbReference type="ARBA" id="ARBA00023125"/>
    </source>
</evidence>
<dbReference type="Gene3D" id="1.10.10.10">
    <property type="entry name" value="Winged helix-like DNA-binding domain superfamily/Winged helix DNA-binding domain"/>
    <property type="match status" value="1"/>
</dbReference>
<dbReference type="Pfam" id="PF01037">
    <property type="entry name" value="AsnC_trans_reg"/>
    <property type="match status" value="1"/>
</dbReference>
<dbReference type="InterPro" id="IPR011991">
    <property type="entry name" value="ArsR-like_HTH"/>
</dbReference>
<feature type="domain" description="HTH asnC-type" evidence="4">
    <location>
        <begin position="1"/>
        <end position="62"/>
    </location>
</feature>
<dbReference type="Proteomes" id="UP000315439">
    <property type="component" value="Unassembled WGS sequence"/>
</dbReference>
<gene>
    <name evidence="5" type="ORF">FLL46_06865</name>
</gene>
<keyword evidence="2" id="KW-0238">DNA-binding</keyword>
<dbReference type="Pfam" id="PF13404">
    <property type="entry name" value="HTH_AsnC-type"/>
    <property type="match status" value="1"/>
</dbReference>
<dbReference type="InterPro" id="IPR011008">
    <property type="entry name" value="Dimeric_a/b-barrel"/>
</dbReference>
<dbReference type="PANTHER" id="PTHR30154:SF34">
    <property type="entry name" value="TRANSCRIPTIONAL REGULATOR AZLB"/>
    <property type="match status" value="1"/>
</dbReference>
<dbReference type="Gene3D" id="3.30.70.920">
    <property type="match status" value="1"/>
</dbReference>
<sequence>MDDKDRKLISLLRDNARMPVVILAKKLGVSRATVQNRINKLEQNGVVQGYTLKLKPEAESHLVRLFMNITVKAKNETAVIKDLQSFPQVVAIHHTSGHWDLMAEIRAESLPSLNTLLGEIRLIDGIEQTETNLLLDTVL</sequence>
<keyword evidence="1" id="KW-0805">Transcription regulation</keyword>
<dbReference type="OrthoDB" id="9809462at2"/>
<dbReference type="CDD" id="cd00090">
    <property type="entry name" value="HTH_ARSR"/>
    <property type="match status" value="1"/>
</dbReference>
<dbReference type="InterPro" id="IPR000485">
    <property type="entry name" value="AsnC-type_HTH_dom"/>
</dbReference>